<feature type="region of interest" description="Disordered" evidence="1">
    <location>
        <begin position="96"/>
        <end position="116"/>
    </location>
</feature>
<dbReference type="Proteomes" id="UP001362999">
    <property type="component" value="Unassembled WGS sequence"/>
</dbReference>
<proteinExistence type="predicted"/>
<accession>A0AAW0CCB3</accession>
<evidence type="ECO:0000313" key="3">
    <source>
        <dbReference type="Proteomes" id="UP001362999"/>
    </source>
</evidence>
<comment type="caution">
    <text evidence="2">The sequence shown here is derived from an EMBL/GenBank/DDBJ whole genome shotgun (WGS) entry which is preliminary data.</text>
</comment>
<dbReference type="EMBL" id="JAWWNJ010000019">
    <property type="protein sequence ID" value="KAK7035610.1"/>
    <property type="molecule type" value="Genomic_DNA"/>
</dbReference>
<evidence type="ECO:0000313" key="2">
    <source>
        <dbReference type="EMBL" id="KAK7035610.1"/>
    </source>
</evidence>
<sequence length="443" mass="51110">MTFKIFWWKSYVSHVKKDWVSEDKEDSTLFEHTEYAAEPVEAFADPDSSDKVVLRKNETGPIACDRVSLYNYIQMGTKIKRTKKQLEEFEESLLVSASGSESETPSDDIGAWMNKTDENDDEDIEEFDEDSDQSYAEFNVDSPDELVKGPKQIAKELDMKDAERVLKSSGWIVDLKDSSTITAKVVPTKHYRGSQWKSEIARLRENILAKKFKNAPSKIKKRSIRDLTIGNDVITLSSYYLTKFFKAKCQKAQKTIDTGMDPSEITKGISGFLRQEFRELELLNEITRRRFENELSDEVRGVNRRELIAAYREYIIGRNEPDEFHPALFPKSSQEPIFASSWKLIGADANQILNIEETKNQIGSVKTSKKRRQLEGDLTDPNMQKKRRMQSIRAPSGMKWDSVDYSCAYDAVFSCLYAIWVDQQCWQLRVKTRPQGPLRVHKP</sequence>
<dbReference type="AlphaFoldDB" id="A0AAW0CCB3"/>
<reference evidence="2 3" key="1">
    <citation type="journal article" date="2024" name="J Genomics">
        <title>Draft genome sequencing and assembly of Favolaschia claudopus CIRM-BRFM 2984 isolated from oak limbs.</title>
        <authorList>
            <person name="Navarro D."/>
            <person name="Drula E."/>
            <person name="Chaduli D."/>
            <person name="Cazenave R."/>
            <person name="Ahrendt S."/>
            <person name="Wang J."/>
            <person name="Lipzen A."/>
            <person name="Daum C."/>
            <person name="Barry K."/>
            <person name="Grigoriev I.V."/>
            <person name="Favel A."/>
            <person name="Rosso M.N."/>
            <person name="Martin F."/>
        </authorList>
    </citation>
    <scope>NUCLEOTIDE SEQUENCE [LARGE SCALE GENOMIC DNA]</scope>
    <source>
        <strain evidence="2 3">CIRM-BRFM 2984</strain>
    </source>
</reference>
<protein>
    <submittedName>
        <fullName evidence="2">Uncharacterized protein</fullName>
    </submittedName>
</protein>
<name>A0AAW0CCB3_9AGAR</name>
<keyword evidence="3" id="KW-1185">Reference proteome</keyword>
<organism evidence="2 3">
    <name type="scientific">Favolaschia claudopus</name>
    <dbReference type="NCBI Taxonomy" id="2862362"/>
    <lineage>
        <taxon>Eukaryota</taxon>
        <taxon>Fungi</taxon>
        <taxon>Dikarya</taxon>
        <taxon>Basidiomycota</taxon>
        <taxon>Agaricomycotina</taxon>
        <taxon>Agaricomycetes</taxon>
        <taxon>Agaricomycetidae</taxon>
        <taxon>Agaricales</taxon>
        <taxon>Marasmiineae</taxon>
        <taxon>Mycenaceae</taxon>
        <taxon>Favolaschia</taxon>
    </lineage>
</organism>
<gene>
    <name evidence="2" type="ORF">R3P38DRAFT_2771234</name>
</gene>
<evidence type="ECO:0000256" key="1">
    <source>
        <dbReference type="SAM" id="MobiDB-lite"/>
    </source>
</evidence>